<dbReference type="PANTHER" id="PTHR47326:SF1">
    <property type="entry name" value="HTH PSQ-TYPE DOMAIN-CONTAINING PROTEIN"/>
    <property type="match status" value="1"/>
</dbReference>
<gene>
    <name evidence="1" type="ORF">ANN_19366</name>
</gene>
<dbReference type="EMBL" id="JAJSOF020000031">
    <property type="protein sequence ID" value="KAJ4430775.1"/>
    <property type="molecule type" value="Genomic_DNA"/>
</dbReference>
<evidence type="ECO:0000313" key="2">
    <source>
        <dbReference type="Proteomes" id="UP001148838"/>
    </source>
</evidence>
<keyword evidence="2" id="KW-1185">Reference proteome</keyword>
<protein>
    <submittedName>
        <fullName evidence="1">Uncharacterized protein</fullName>
    </submittedName>
</protein>
<dbReference type="PANTHER" id="PTHR47326">
    <property type="entry name" value="TRANSPOSABLE ELEMENT TC3 TRANSPOSASE-LIKE PROTEIN"/>
    <property type="match status" value="1"/>
</dbReference>
<comment type="caution">
    <text evidence="1">The sequence shown here is derived from an EMBL/GenBank/DDBJ whole genome shotgun (WGS) entry which is preliminary data.</text>
</comment>
<organism evidence="1 2">
    <name type="scientific">Periplaneta americana</name>
    <name type="common">American cockroach</name>
    <name type="synonym">Blatta americana</name>
    <dbReference type="NCBI Taxonomy" id="6978"/>
    <lineage>
        <taxon>Eukaryota</taxon>
        <taxon>Metazoa</taxon>
        <taxon>Ecdysozoa</taxon>
        <taxon>Arthropoda</taxon>
        <taxon>Hexapoda</taxon>
        <taxon>Insecta</taxon>
        <taxon>Pterygota</taxon>
        <taxon>Neoptera</taxon>
        <taxon>Polyneoptera</taxon>
        <taxon>Dictyoptera</taxon>
        <taxon>Blattodea</taxon>
        <taxon>Blattoidea</taxon>
        <taxon>Blattidae</taxon>
        <taxon>Blattinae</taxon>
        <taxon>Periplaneta</taxon>
    </lineage>
</organism>
<proteinExistence type="predicted"/>
<evidence type="ECO:0000313" key="1">
    <source>
        <dbReference type="EMBL" id="KAJ4430775.1"/>
    </source>
</evidence>
<dbReference type="Proteomes" id="UP001148838">
    <property type="component" value="Unassembled WGS sequence"/>
</dbReference>
<reference evidence="1 2" key="1">
    <citation type="journal article" date="2022" name="Allergy">
        <title>Genome assembly and annotation of Periplaneta americana reveal a comprehensive cockroach allergen profile.</title>
        <authorList>
            <person name="Wang L."/>
            <person name="Xiong Q."/>
            <person name="Saelim N."/>
            <person name="Wang L."/>
            <person name="Nong W."/>
            <person name="Wan A.T."/>
            <person name="Shi M."/>
            <person name="Liu X."/>
            <person name="Cao Q."/>
            <person name="Hui J.H.L."/>
            <person name="Sookrung N."/>
            <person name="Leung T.F."/>
            <person name="Tungtrongchitr A."/>
            <person name="Tsui S.K.W."/>
        </authorList>
    </citation>
    <scope>NUCLEOTIDE SEQUENCE [LARGE SCALE GENOMIC DNA]</scope>
    <source>
        <strain evidence="1">PWHHKU_190912</strain>
    </source>
</reference>
<dbReference type="Gene3D" id="3.30.420.10">
    <property type="entry name" value="Ribonuclease H-like superfamily/Ribonuclease H"/>
    <property type="match status" value="1"/>
</dbReference>
<sequence>MSGIRFTLQPLHETTQSSRLLSDPTGARRSGSLTRHAGGALRHVLQSACRRRDACIACDPVPGGSVFPCYPSDHEYRPLVIDLSIWSISAFDLILHSPASNMRLIIFISNILNAFSSSFINTHDSEECVTTSVIKVQHDGAPPHFSLAVREHLDRRFEQRWIGRGGPIARPPRSPDLTPLDFFLWGRMKSLVYETPIETAEDLVARVVVAAGEIADTPGVEGKPRKAPQPNKLFEPEFELKPSRFTVRHVNRYSTAVNNIVSSSSSSSSSSSKSSSSK</sequence>
<name>A0ABQ8SAC2_PERAM</name>
<dbReference type="InterPro" id="IPR036397">
    <property type="entry name" value="RNaseH_sf"/>
</dbReference>
<accession>A0ABQ8SAC2</accession>